<gene>
    <name evidence="1" type="ORF">GCM10007933_35690</name>
</gene>
<protein>
    <submittedName>
        <fullName evidence="1">Peroxiredoxin</fullName>
    </submittedName>
</protein>
<organism evidence="1 2">
    <name type="scientific">Zoogloea oryzae</name>
    <dbReference type="NCBI Taxonomy" id="310767"/>
    <lineage>
        <taxon>Bacteria</taxon>
        <taxon>Pseudomonadati</taxon>
        <taxon>Pseudomonadota</taxon>
        <taxon>Betaproteobacteria</taxon>
        <taxon>Rhodocyclales</taxon>
        <taxon>Zoogloeaceae</taxon>
        <taxon>Zoogloea</taxon>
    </lineage>
</organism>
<reference evidence="2" key="1">
    <citation type="journal article" date="2019" name="Int. J. Syst. Evol. Microbiol.">
        <title>The Global Catalogue of Microorganisms (GCM) 10K type strain sequencing project: providing services to taxonomists for standard genome sequencing and annotation.</title>
        <authorList>
            <consortium name="The Broad Institute Genomics Platform"/>
            <consortium name="The Broad Institute Genome Sequencing Center for Infectious Disease"/>
            <person name="Wu L."/>
            <person name="Ma J."/>
        </authorList>
    </citation>
    <scope>NUCLEOTIDE SEQUENCE [LARGE SCALE GENOMIC DNA]</scope>
    <source>
        <strain evidence="2">NBRC 102407</strain>
    </source>
</reference>
<dbReference type="InterPro" id="IPR052707">
    <property type="entry name" value="OsmC_Ohr_Peroxiredoxin"/>
</dbReference>
<keyword evidence="2" id="KW-1185">Reference proteome</keyword>
<dbReference type="PANTHER" id="PTHR42830">
    <property type="entry name" value="OSMOTICALLY INDUCIBLE FAMILY PROTEIN"/>
    <property type="match status" value="1"/>
</dbReference>
<evidence type="ECO:0000313" key="1">
    <source>
        <dbReference type="EMBL" id="GLT24097.1"/>
    </source>
</evidence>
<comment type="caution">
    <text evidence="1">The sequence shown here is derived from an EMBL/GenBank/DDBJ whole genome shotgun (WGS) entry which is preliminary data.</text>
</comment>
<dbReference type="Gene3D" id="3.30.300.20">
    <property type="match status" value="1"/>
</dbReference>
<dbReference type="RefSeq" id="WP_284189263.1">
    <property type="nucleotide sequence ID" value="NZ_BSPX01000072.1"/>
</dbReference>
<name>A0ABQ6FEU4_9RHOO</name>
<dbReference type="SUPFAM" id="SSF82784">
    <property type="entry name" value="OsmC-like"/>
    <property type="match status" value="1"/>
</dbReference>
<dbReference type="Pfam" id="PF02566">
    <property type="entry name" value="OsmC"/>
    <property type="match status" value="1"/>
</dbReference>
<dbReference type="EMBL" id="BSPX01000072">
    <property type="protein sequence ID" value="GLT24097.1"/>
    <property type="molecule type" value="Genomic_DNA"/>
</dbReference>
<evidence type="ECO:0000313" key="2">
    <source>
        <dbReference type="Proteomes" id="UP001157167"/>
    </source>
</evidence>
<accession>A0ABQ6FEU4</accession>
<dbReference type="Proteomes" id="UP001157167">
    <property type="component" value="Unassembled WGS sequence"/>
</dbReference>
<dbReference type="InterPro" id="IPR036102">
    <property type="entry name" value="OsmC/Ohrsf"/>
</dbReference>
<dbReference type="InterPro" id="IPR015946">
    <property type="entry name" value="KH_dom-like_a/b"/>
</dbReference>
<dbReference type="PANTHER" id="PTHR42830:SF2">
    <property type="entry name" value="OSMC_OHR FAMILY PROTEIN"/>
    <property type="match status" value="1"/>
</dbReference>
<proteinExistence type="predicted"/>
<dbReference type="InterPro" id="IPR003718">
    <property type="entry name" value="OsmC/Ohr_fam"/>
</dbReference>
<sequence>MATYTAEIIWSRGDQKFIDNKYSRRHTLRFDGGIEVQGSSSPHVVPVPYSATDAVDPEECFVAALSSCHMLWFLSLAAHQGFVVDRYHDSAEGKMDKNAQGKLFVSQVTLRPDVRFSGKTIPSAGEIEALHHRAHEACFIANSVRTEVRCVPVLDDRQRP</sequence>